<accession>A0ABT7M8S2</accession>
<gene>
    <name evidence="3" type="ORF">QRT03_13965</name>
</gene>
<proteinExistence type="predicted"/>
<evidence type="ECO:0000313" key="4">
    <source>
        <dbReference type="Proteomes" id="UP001231924"/>
    </source>
</evidence>
<dbReference type="PROSITE" id="PS51257">
    <property type="entry name" value="PROKAR_LIPOPROTEIN"/>
    <property type="match status" value="1"/>
</dbReference>
<dbReference type="RefSeq" id="WP_286053476.1">
    <property type="nucleotide sequence ID" value="NZ_JASVWF010000003.1"/>
</dbReference>
<name>A0ABT7M8S2_9PSEU</name>
<dbReference type="Proteomes" id="UP001231924">
    <property type="component" value="Unassembled WGS sequence"/>
</dbReference>
<protein>
    <recommendedName>
        <fullName evidence="5">Lipoprotein</fullName>
    </recommendedName>
</protein>
<feature type="region of interest" description="Disordered" evidence="1">
    <location>
        <begin position="135"/>
        <end position="154"/>
    </location>
</feature>
<keyword evidence="2" id="KW-0732">Signal</keyword>
<dbReference type="EMBL" id="JASVWF010000003">
    <property type="protein sequence ID" value="MDL5157071.1"/>
    <property type="molecule type" value="Genomic_DNA"/>
</dbReference>
<reference evidence="3 4" key="1">
    <citation type="submission" date="2023-06" db="EMBL/GenBank/DDBJ databases">
        <title>Actinomycetospora Odt1-22.</title>
        <authorList>
            <person name="Supong K."/>
        </authorList>
    </citation>
    <scope>NUCLEOTIDE SEQUENCE [LARGE SCALE GENOMIC DNA]</scope>
    <source>
        <strain evidence="3 4">Odt1-22</strain>
    </source>
</reference>
<keyword evidence="4" id="KW-1185">Reference proteome</keyword>
<evidence type="ECO:0000313" key="3">
    <source>
        <dbReference type="EMBL" id="MDL5157071.1"/>
    </source>
</evidence>
<feature type="chain" id="PRO_5045054707" description="Lipoprotein" evidence="2">
    <location>
        <begin position="21"/>
        <end position="201"/>
    </location>
</feature>
<organism evidence="3 4">
    <name type="scientific">Actinomycetospora termitidis</name>
    <dbReference type="NCBI Taxonomy" id="3053470"/>
    <lineage>
        <taxon>Bacteria</taxon>
        <taxon>Bacillati</taxon>
        <taxon>Actinomycetota</taxon>
        <taxon>Actinomycetes</taxon>
        <taxon>Pseudonocardiales</taxon>
        <taxon>Pseudonocardiaceae</taxon>
        <taxon>Actinomycetospora</taxon>
    </lineage>
</organism>
<sequence length="201" mass="20141">MRLVLLLAALALLVTGCATGGPPPPPSSTTTPAVPSDLTGNRVLTPARGMFSVEVPARFADVPASAPEAAAVPPLARAIGQGAGVLAVDRRQGYSPTAGGYCTLVQSRDLPQLAAEAREALQGSGAPVEAPEFTVLPATGPAGPRVSGTYRSTGNGRTLTVQQVAGLAGPGRACLLTVSTDDAARDAGVLTTARDTFRMAG</sequence>
<evidence type="ECO:0008006" key="5">
    <source>
        <dbReference type="Google" id="ProtNLM"/>
    </source>
</evidence>
<comment type="caution">
    <text evidence="3">The sequence shown here is derived from an EMBL/GenBank/DDBJ whole genome shotgun (WGS) entry which is preliminary data.</text>
</comment>
<evidence type="ECO:0000256" key="2">
    <source>
        <dbReference type="SAM" id="SignalP"/>
    </source>
</evidence>
<feature type="signal peptide" evidence="2">
    <location>
        <begin position="1"/>
        <end position="20"/>
    </location>
</feature>
<evidence type="ECO:0000256" key="1">
    <source>
        <dbReference type="SAM" id="MobiDB-lite"/>
    </source>
</evidence>